<keyword evidence="1" id="KW-0677">Repeat</keyword>
<dbReference type="PANTHER" id="PTHR44186">
    <property type="match status" value="1"/>
</dbReference>
<name>A0A0D2GN58_9BACT</name>
<dbReference type="Pfam" id="PF14559">
    <property type="entry name" value="TPR_19"/>
    <property type="match status" value="1"/>
</dbReference>
<keyword evidence="6" id="KW-1185">Reference proteome</keyword>
<evidence type="ECO:0000256" key="4">
    <source>
        <dbReference type="SAM" id="SignalP"/>
    </source>
</evidence>
<dbReference type="SMART" id="SM00028">
    <property type="entry name" value="TPR"/>
    <property type="match status" value="6"/>
</dbReference>
<feature type="signal peptide" evidence="4">
    <location>
        <begin position="1"/>
        <end position="24"/>
    </location>
</feature>
<feature type="repeat" description="TPR" evidence="3">
    <location>
        <begin position="74"/>
        <end position="107"/>
    </location>
</feature>
<evidence type="ECO:0000256" key="3">
    <source>
        <dbReference type="PROSITE-ProRule" id="PRU00339"/>
    </source>
</evidence>
<sequence>MKKSLITLCSLWVCGILLLSPALAAEKCGPEPRLPRSMHRVMHKAHQLLEKGEQKKALAQLDKYASDHPDKGHYQFFFMRGVLCYQLKKIDRAAADFQKTVQLRPCHGPGLRNLAAVMYEKGNPVKAAELALKAHHWIKPEQPELLYEAAVFYLSAKKPEKSIALLEKLSQRAKPKKAWLTALARVYMELKKPKKAKPVVERLLAMAPQDEMLWRLLASLQLSLKKQDKAAAALEVAYRLKPPQKAGWRNLAGLYRAANVPLKAACYYEKAFGPKPTAKQLDTLTSVYLQGNYHEKALATAQKAYLAAPTHKRMALIGRILLQRKKYKQAYDSFMAAAKLKDPKGKYSLMAGYCAMQMEQLKKAESAFSLARKRAAKGSTTAKEADRALKAVQNYQQAQREQESLG</sequence>
<dbReference type="InterPro" id="IPR011990">
    <property type="entry name" value="TPR-like_helical_dom_sf"/>
</dbReference>
<evidence type="ECO:0000313" key="6">
    <source>
        <dbReference type="Proteomes" id="UP000032233"/>
    </source>
</evidence>
<dbReference type="InParanoid" id="A0A0D2GN58"/>
<dbReference type="Gene3D" id="1.25.40.10">
    <property type="entry name" value="Tetratricopeptide repeat domain"/>
    <property type="match status" value="3"/>
</dbReference>
<dbReference type="Pfam" id="PF13432">
    <property type="entry name" value="TPR_16"/>
    <property type="match status" value="1"/>
</dbReference>
<dbReference type="SUPFAM" id="SSF48452">
    <property type="entry name" value="TPR-like"/>
    <property type="match status" value="2"/>
</dbReference>
<evidence type="ECO:0000256" key="2">
    <source>
        <dbReference type="ARBA" id="ARBA00022803"/>
    </source>
</evidence>
<dbReference type="EMBL" id="AZAC01000001">
    <property type="protein sequence ID" value="KIX16057.1"/>
    <property type="molecule type" value="Genomic_DNA"/>
</dbReference>
<dbReference type="Proteomes" id="UP000032233">
    <property type="component" value="Unassembled WGS sequence"/>
</dbReference>
<dbReference type="PATRIC" id="fig|1429043.3.peg.159"/>
<accession>A0A0D2GN58</accession>
<proteinExistence type="predicted"/>
<gene>
    <name evidence="5" type="ORF">X474_00780</name>
</gene>
<dbReference type="RefSeq" id="WP_044346127.1">
    <property type="nucleotide sequence ID" value="NZ_AZAC01000001.1"/>
</dbReference>
<comment type="caution">
    <text evidence="5">The sequence shown here is derived from an EMBL/GenBank/DDBJ whole genome shotgun (WGS) entry which is preliminary data.</text>
</comment>
<organism evidence="5 6">
    <name type="scientific">Dethiosulfatarculus sandiegensis</name>
    <dbReference type="NCBI Taxonomy" id="1429043"/>
    <lineage>
        <taxon>Bacteria</taxon>
        <taxon>Pseudomonadati</taxon>
        <taxon>Thermodesulfobacteriota</taxon>
        <taxon>Desulfarculia</taxon>
        <taxon>Desulfarculales</taxon>
        <taxon>Desulfarculaceae</taxon>
        <taxon>Dethiosulfatarculus</taxon>
    </lineage>
</organism>
<dbReference type="PANTHER" id="PTHR44186:SF1">
    <property type="entry name" value="BARDET-BIEDL SYNDROME 4 PROTEIN"/>
    <property type="match status" value="1"/>
</dbReference>
<reference evidence="5 6" key="1">
    <citation type="submission" date="2013-11" db="EMBL/GenBank/DDBJ databases">
        <title>Metagenomic analysis of a methanogenic consortium involved in long chain n-alkane degradation.</title>
        <authorList>
            <person name="Davidova I.A."/>
            <person name="Callaghan A.V."/>
            <person name="Wawrik B."/>
            <person name="Pruitt S."/>
            <person name="Marks C."/>
            <person name="Duncan K.E."/>
            <person name="Suflita J.M."/>
        </authorList>
    </citation>
    <scope>NUCLEOTIDE SEQUENCE [LARGE SCALE GENOMIC DNA]</scope>
    <source>
        <strain evidence="5 6">SPR</strain>
    </source>
</reference>
<feature type="chain" id="PRO_5002258751" evidence="4">
    <location>
        <begin position="25"/>
        <end position="406"/>
    </location>
</feature>
<evidence type="ECO:0000313" key="5">
    <source>
        <dbReference type="EMBL" id="KIX16057.1"/>
    </source>
</evidence>
<evidence type="ECO:0000256" key="1">
    <source>
        <dbReference type="ARBA" id="ARBA00022737"/>
    </source>
</evidence>
<protein>
    <submittedName>
        <fullName evidence="5">Uncharacterized protein</fullName>
    </submittedName>
</protein>
<dbReference type="STRING" id="1429043.X474_00780"/>
<keyword evidence="4" id="KW-0732">Signal</keyword>
<dbReference type="InterPro" id="IPR019734">
    <property type="entry name" value="TPR_rpt"/>
</dbReference>
<dbReference type="PROSITE" id="PS50005">
    <property type="entry name" value="TPR"/>
    <property type="match status" value="1"/>
</dbReference>
<keyword evidence="2 3" id="KW-0802">TPR repeat</keyword>
<dbReference type="OrthoDB" id="5513119at2"/>
<dbReference type="AlphaFoldDB" id="A0A0D2GN58"/>